<dbReference type="Pfam" id="PF00048">
    <property type="entry name" value="IL8"/>
    <property type="match status" value="1"/>
</dbReference>
<dbReference type="Ensembl" id="ENSNMLT00000035253.1">
    <property type="protein sequence ID" value="ENSNMLP00000031630.1"/>
    <property type="gene ID" value="ENSNMLG00000019839.1"/>
</dbReference>
<dbReference type="GO" id="GO:0006955">
    <property type="term" value="P:immune response"/>
    <property type="evidence" value="ECO:0007669"/>
    <property type="project" value="InterPro"/>
</dbReference>
<evidence type="ECO:0000313" key="3">
    <source>
        <dbReference type="Ensembl" id="ENSNMLP00000031630.1"/>
    </source>
</evidence>
<keyword evidence="1" id="KW-0202">Cytokine</keyword>
<accession>A0A8C6UBQ6</accession>
<protein>
    <recommendedName>
        <fullName evidence="2">Chemokine interleukin-8-like domain-containing protein</fullName>
    </recommendedName>
</protein>
<dbReference type="InterPro" id="IPR036048">
    <property type="entry name" value="Interleukin_8-like_sf"/>
</dbReference>
<evidence type="ECO:0000256" key="1">
    <source>
        <dbReference type="ARBA" id="ARBA00022514"/>
    </source>
</evidence>
<reference evidence="3" key="1">
    <citation type="submission" date="2025-08" db="UniProtKB">
        <authorList>
            <consortium name="Ensembl"/>
        </authorList>
    </citation>
    <scope>IDENTIFICATION</scope>
</reference>
<dbReference type="AlphaFoldDB" id="A0A8C6UBQ6"/>
<dbReference type="InterPro" id="IPR001811">
    <property type="entry name" value="Chemokine_IL8-like_dom"/>
</dbReference>
<dbReference type="GO" id="GO:0005615">
    <property type="term" value="C:extracellular space"/>
    <property type="evidence" value="ECO:0007669"/>
    <property type="project" value="UniProtKB-KW"/>
</dbReference>
<organism evidence="3 4">
    <name type="scientific">Neogobius melanostomus</name>
    <name type="common">round goby</name>
    <dbReference type="NCBI Taxonomy" id="47308"/>
    <lineage>
        <taxon>Eukaryota</taxon>
        <taxon>Metazoa</taxon>
        <taxon>Chordata</taxon>
        <taxon>Craniata</taxon>
        <taxon>Vertebrata</taxon>
        <taxon>Euteleostomi</taxon>
        <taxon>Actinopterygii</taxon>
        <taxon>Neopterygii</taxon>
        <taxon>Teleostei</taxon>
        <taxon>Neoteleostei</taxon>
        <taxon>Acanthomorphata</taxon>
        <taxon>Gobiaria</taxon>
        <taxon>Gobiiformes</taxon>
        <taxon>Gobioidei</taxon>
        <taxon>Gobiidae</taxon>
        <taxon>Benthophilinae</taxon>
        <taxon>Neogobiini</taxon>
        <taxon>Neogobius</taxon>
    </lineage>
</organism>
<dbReference type="SUPFAM" id="SSF54117">
    <property type="entry name" value="Interleukin 8-like chemokines"/>
    <property type="match status" value="1"/>
</dbReference>
<sequence length="103" mass="11596">MSHTFPFVKVEQQHAIGFHCACFILEFIFTCTLSMGPSATSPHMCCFTFTRAKIAPSQILSVIKTSSRCTKKGFIVTTPTRKICVEKQCTCKKKEGYYKIKST</sequence>
<reference evidence="3" key="2">
    <citation type="submission" date="2025-09" db="UniProtKB">
        <authorList>
            <consortium name="Ensembl"/>
        </authorList>
    </citation>
    <scope>IDENTIFICATION</scope>
</reference>
<evidence type="ECO:0000259" key="2">
    <source>
        <dbReference type="Pfam" id="PF00048"/>
    </source>
</evidence>
<dbReference type="Proteomes" id="UP000694523">
    <property type="component" value="Unplaced"/>
</dbReference>
<name>A0A8C6UBQ6_9GOBI</name>
<dbReference type="Gene3D" id="2.40.50.40">
    <property type="match status" value="1"/>
</dbReference>
<dbReference type="GO" id="GO:0008009">
    <property type="term" value="F:chemokine activity"/>
    <property type="evidence" value="ECO:0007669"/>
    <property type="project" value="InterPro"/>
</dbReference>
<proteinExistence type="predicted"/>
<evidence type="ECO:0000313" key="4">
    <source>
        <dbReference type="Proteomes" id="UP000694523"/>
    </source>
</evidence>
<keyword evidence="4" id="KW-1185">Reference proteome</keyword>
<feature type="domain" description="Chemokine interleukin-8-like" evidence="2">
    <location>
        <begin position="45"/>
        <end position="87"/>
    </location>
</feature>